<organism evidence="1 2">
    <name type="scientific">Entomophthora muscae</name>
    <dbReference type="NCBI Taxonomy" id="34485"/>
    <lineage>
        <taxon>Eukaryota</taxon>
        <taxon>Fungi</taxon>
        <taxon>Fungi incertae sedis</taxon>
        <taxon>Zoopagomycota</taxon>
        <taxon>Entomophthoromycotina</taxon>
        <taxon>Entomophthoromycetes</taxon>
        <taxon>Entomophthorales</taxon>
        <taxon>Entomophthoraceae</taxon>
        <taxon>Entomophthora</taxon>
    </lineage>
</organism>
<name>A0ACC2T7N6_9FUNG</name>
<reference evidence="1" key="1">
    <citation type="submission" date="2022-04" db="EMBL/GenBank/DDBJ databases">
        <title>Genome of the entomopathogenic fungus Entomophthora muscae.</title>
        <authorList>
            <person name="Elya C."/>
            <person name="Lovett B.R."/>
            <person name="Lee E."/>
            <person name="Macias A.M."/>
            <person name="Hajek A.E."/>
            <person name="De Bivort B.L."/>
            <person name="Kasson M.T."/>
            <person name="De Fine Licht H.H."/>
            <person name="Stajich J.E."/>
        </authorList>
    </citation>
    <scope>NUCLEOTIDE SEQUENCE</scope>
    <source>
        <strain evidence="1">Berkeley</strain>
    </source>
</reference>
<evidence type="ECO:0000313" key="2">
    <source>
        <dbReference type="Proteomes" id="UP001165960"/>
    </source>
</evidence>
<evidence type="ECO:0000313" key="1">
    <source>
        <dbReference type="EMBL" id="KAJ9070669.1"/>
    </source>
</evidence>
<protein>
    <submittedName>
        <fullName evidence="1">Uncharacterized protein</fullName>
    </submittedName>
</protein>
<dbReference type="EMBL" id="QTSX02003564">
    <property type="protein sequence ID" value="KAJ9070669.1"/>
    <property type="molecule type" value="Genomic_DNA"/>
</dbReference>
<keyword evidence="2" id="KW-1185">Reference proteome</keyword>
<comment type="caution">
    <text evidence="1">The sequence shown here is derived from an EMBL/GenBank/DDBJ whole genome shotgun (WGS) entry which is preliminary data.</text>
</comment>
<sequence length="1157" mass="126931">MLSQSKTDADGNTVMRRAQRRSKDTSRPPALQLERVLGFTATRNTGLSLHPSKDILVYTAGCTAVFFDWKKKVQGPFLLASPTTVSSDLCSSITSSPTSTLGPNSVSNAATSLASQNPISVRSGIIAPKAIVSTAFSPDGKYLAVGEAGRLPRVLVWDLEQGKYISELKGHKFGVLALAFSPDLKHLVSLGYQHDGVLNVWNWRTATRVASNRITSKVNALAFSSDGTFCVTVGLRHIKFWYFDHSRPPGPKPVLMTKVLDGRSGVLGNLKTKNFLDVVCSDVDRSVYAITSDGHLCMLSEARKVEKFIDLKAKTAICLAYNKGKLVCGCSDGTTRVFLASTMKYLYTLPKPHVLGENTAQASSESTEDSLQYPDTIAVRLNSRYVITMYSDRSLYIWDMADSKQIEKVYSTFYHSDSVWESDFYPTQSTPQLATCSSDGTIRFWDLDNENPNNGFEPSKVLYVEEDSALRYQRPAIMPTEMAADTPSAPHTTTSSTQGVRCLKFTDDGRYLVSGDRRGNLRIYNTRDFQLVTYQEAHDAEILALDVFNLDGDDPGYTIASASRDRLIHVFSLTPSNFRLVQTIDDHSSSITGVCFFDKGQRLISCGADKSVIFRSSIERVGLPYYAHNFNHCGRATFYSMAPDYTNGTLTAVAQDKRIHQFCAETGKSTNIIKPEDLGVDVSMTRVALDASGQFACVAGSDKGVRLIDLVSNTLLGTVKGHSELVTSVRFSPDCSRVISTSGDGCIFIWRVLPALATQMRNKLLKLTRPIATSSRPRTNSTSVMPTSSKGRWDRSVGECGIAVFGSAVASCPESIHRQPTRFLSDPLAQASDSCCSDSDSQMEDSQFLLDTPTNQTLEQLNEIILANTEPEDRRDEISSSSPSDRSDRSGLLNISDEEPGDASDREDRLLESKLEAYLHQPIPEAQEASRMRRSLTAKFKAFAIIQKRLRKGIPLMFPTPASPAVSPPTSPKSKPNDAGFSPGIRRSRSSLNLGLSPQSIPSGVSMTSPRPLSTNISALFGVEPHLSKLIPPPPECPTEEAPVALRTKDIDTHSLSSNTASKVARMKKKLQTTQRLVSELCESYAELGLEHAEEEDQVQLRESMKGLHAQMAQVVSTPPQAGSTQMSQELFQDLLQKYSDMLVHTVKEKLNHGAST</sequence>
<gene>
    <name evidence="1" type="ORF">DSO57_1005198</name>
</gene>
<proteinExistence type="predicted"/>
<dbReference type="Proteomes" id="UP001165960">
    <property type="component" value="Unassembled WGS sequence"/>
</dbReference>
<accession>A0ACC2T7N6</accession>